<evidence type="ECO:0000256" key="3">
    <source>
        <dbReference type="PROSITE-ProRule" id="PRU00182"/>
    </source>
</evidence>
<dbReference type="PANTHER" id="PTHR47683">
    <property type="entry name" value="PSEUDOURIDINE SYNTHASE FAMILY PROTEIN-RELATED"/>
    <property type="match status" value="1"/>
</dbReference>
<dbReference type="EMBL" id="CP000821">
    <property type="protein sequence ID" value="ABV38540.1"/>
    <property type="molecule type" value="Genomic_DNA"/>
</dbReference>
<dbReference type="SUPFAM" id="SSF55120">
    <property type="entry name" value="Pseudouridine synthase"/>
    <property type="match status" value="1"/>
</dbReference>
<keyword evidence="2 4" id="KW-0413">Isomerase</keyword>
<gene>
    <name evidence="6" type="ordered locus">Ssed_3936</name>
</gene>
<evidence type="ECO:0000256" key="2">
    <source>
        <dbReference type="ARBA" id="ARBA00023235"/>
    </source>
</evidence>
<dbReference type="GO" id="GO:0009982">
    <property type="term" value="F:pseudouridine synthase activity"/>
    <property type="evidence" value="ECO:0007669"/>
    <property type="project" value="InterPro"/>
</dbReference>
<dbReference type="Proteomes" id="UP000002015">
    <property type="component" value="Chromosome"/>
</dbReference>
<evidence type="ECO:0000256" key="1">
    <source>
        <dbReference type="ARBA" id="ARBA00008348"/>
    </source>
</evidence>
<dbReference type="PANTHER" id="PTHR47683:SF2">
    <property type="entry name" value="RNA-BINDING S4 DOMAIN-CONTAINING PROTEIN"/>
    <property type="match status" value="1"/>
</dbReference>
<dbReference type="NCBIfam" id="TIGR00093">
    <property type="entry name" value="pseudouridine synthase"/>
    <property type="match status" value="1"/>
</dbReference>
<dbReference type="Gene3D" id="3.10.290.10">
    <property type="entry name" value="RNA-binding S4 domain"/>
    <property type="match status" value="1"/>
</dbReference>
<organism evidence="6 7">
    <name type="scientific">Shewanella sediminis (strain HAW-EB3)</name>
    <dbReference type="NCBI Taxonomy" id="425104"/>
    <lineage>
        <taxon>Bacteria</taxon>
        <taxon>Pseudomonadati</taxon>
        <taxon>Pseudomonadota</taxon>
        <taxon>Gammaproteobacteria</taxon>
        <taxon>Alteromonadales</taxon>
        <taxon>Shewanellaceae</taxon>
        <taxon>Shewanella</taxon>
    </lineage>
</organism>
<dbReference type="GO" id="GO:0003723">
    <property type="term" value="F:RNA binding"/>
    <property type="evidence" value="ECO:0007669"/>
    <property type="project" value="UniProtKB-KW"/>
</dbReference>
<dbReference type="PROSITE" id="PS01149">
    <property type="entry name" value="PSI_RSU"/>
    <property type="match status" value="1"/>
</dbReference>
<dbReference type="GO" id="GO:0006364">
    <property type="term" value="P:rRNA processing"/>
    <property type="evidence" value="ECO:0007669"/>
    <property type="project" value="UniProtKB-ARBA"/>
</dbReference>
<comment type="similarity">
    <text evidence="1 4">Belongs to the pseudouridine synthase RsuA family.</text>
</comment>
<reference evidence="6 7" key="1">
    <citation type="submission" date="2007-08" db="EMBL/GenBank/DDBJ databases">
        <title>Complete sequence of Shewanella sediminis HAW-EB3.</title>
        <authorList>
            <consortium name="US DOE Joint Genome Institute"/>
            <person name="Copeland A."/>
            <person name="Lucas S."/>
            <person name="Lapidus A."/>
            <person name="Barry K."/>
            <person name="Glavina del Rio T."/>
            <person name="Dalin E."/>
            <person name="Tice H."/>
            <person name="Pitluck S."/>
            <person name="Chertkov O."/>
            <person name="Brettin T."/>
            <person name="Bruce D."/>
            <person name="Detter J.C."/>
            <person name="Han C."/>
            <person name="Schmutz J."/>
            <person name="Larimer F."/>
            <person name="Land M."/>
            <person name="Hauser L."/>
            <person name="Kyrpides N."/>
            <person name="Kim E."/>
            <person name="Zhao J.-S."/>
            <person name="Richardson P."/>
        </authorList>
    </citation>
    <scope>NUCLEOTIDE SEQUENCE [LARGE SCALE GENOMIC DNA]</scope>
    <source>
        <strain evidence="6 7">HAW-EB3</strain>
    </source>
</reference>
<dbReference type="Gene3D" id="3.30.70.1560">
    <property type="entry name" value="Alpha-L RNA-binding motif"/>
    <property type="match status" value="1"/>
</dbReference>
<dbReference type="InterPro" id="IPR036986">
    <property type="entry name" value="S4_RNA-bd_sf"/>
</dbReference>
<proteinExistence type="inferred from homology"/>
<protein>
    <recommendedName>
        <fullName evidence="4">Pseudouridine synthase</fullName>
        <ecNumber evidence="4">5.4.99.-</ecNumber>
    </recommendedName>
</protein>
<dbReference type="GO" id="GO:0001522">
    <property type="term" value="P:pseudouridine synthesis"/>
    <property type="evidence" value="ECO:0007669"/>
    <property type="project" value="InterPro"/>
</dbReference>
<evidence type="ECO:0000313" key="7">
    <source>
        <dbReference type="Proteomes" id="UP000002015"/>
    </source>
</evidence>
<dbReference type="InterPro" id="IPR020094">
    <property type="entry name" value="TruA/RsuA/RluB/E/F_N"/>
</dbReference>
<dbReference type="eggNOG" id="COG1187">
    <property type="taxonomic scope" value="Bacteria"/>
</dbReference>
<dbReference type="GO" id="GO:0140098">
    <property type="term" value="F:catalytic activity, acting on RNA"/>
    <property type="evidence" value="ECO:0007669"/>
    <property type="project" value="UniProtKB-ARBA"/>
</dbReference>
<dbReference type="InterPro" id="IPR020103">
    <property type="entry name" value="PsdUridine_synth_cat_dom_sf"/>
</dbReference>
<dbReference type="AlphaFoldDB" id="A8G0B7"/>
<evidence type="ECO:0000313" key="6">
    <source>
        <dbReference type="EMBL" id="ABV38540.1"/>
    </source>
</evidence>
<evidence type="ECO:0000256" key="4">
    <source>
        <dbReference type="RuleBase" id="RU003887"/>
    </source>
</evidence>
<dbReference type="OrthoDB" id="9807213at2"/>
<keyword evidence="3" id="KW-0694">RNA-binding</keyword>
<name>A8G0B7_SHESH</name>
<dbReference type="SUPFAM" id="SSF55174">
    <property type="entry name" value="Alpha-L RNA-binding motif"/>
    <property type="match status" value="1"/>
</dbReference>
<keyword evidence="7" id="KW-1185">Reference proteome</keyword>
<dbReference type="Pfam" id="PF00849">
    <property type="entry name" value="PseudoU_synth_2"/>
    <property type="match status" value="1"/>
</dbReference>
<dbReference type="EC" id="5.4.99.-" evidence="4"/>
<dbReference type="InterPro" id="IPR042092">
    <property type="entry name" value="PsdUridine_s_RsuA/RluB/E/F_cat"/>
</dbReference>
<dbReference type="Gene3D" id="3.30.70.580">
    <property type="entry name" value="Pseudouridine synthase I, catalytic domain, N-terminal subdomain"/>
    <property type="match status" value="1"/>
</dbReference>
<dbReference type="InterPro" id="IPR006145">
    <property type="entry name" value="PsdUridine_synth_RsuA/RluA"/>
</dbReference>
<dbReference type="InterPro" id="IPR000748">
    <property type="entry name" value="PsdUridine_synth_RsuA/RluB/E/F"/>
</dbReference>
<accession>A8G0B7</accession>
<dbReference type="FunFam" id="3.30.70.1560:FF:000002">
    <property type="entry name" value="Pseudouridine synthase"/>
    <property type="match status" value="1"/>
</dbReference>
<dbReference type="InterPro" id="IPR018496">
    <property type="entry name" value="PsdUridine_synth_RsuA/RluB_CS"/>
</dbReference>
<dbReference type="InterPro" id="IPR050343">
    <property type="entry name" value="RsuA_PseudoU_synthase"/>
</dbReference>
<evidence type="ECO:0000259" key="5">
    <source>
        <dbReference type="Pfam" id="PF00849"/>
    </source>
</evidence>
<dbReference type="STRING" id="425104.Ssed_3936"/>
<sequence length="261" mass="29582">MTPSPIISPTAISPAKTSVAKKIRLAKYLALTGLCSRRAATRYIRDGLIMIEGRQANHIDTVTLIESPDGLICKELLLFDGMAVEGIEPKQYRMLNKCVGTDCRLLPDDSDSLLHLLPASPRLYPVGRLDKDSRGLLLLTNDGELTQHLMHPDFGHTKTYRVRVDRPYGDEFLQKMAQGVSYRDVTTLPCTMTRLSEDQFEIVLTQGLNRQIRRMSQALGFKVIDLKRVKIQTLMLEDLNEGEMRELTVEEIDKLKQETRI</sequence>
<dbReference type="PROSITE" id="PS50889">
    <property type="entry name" value="S4"/>
    <property type="match status" value="1"/>
</dbReference>
<dbReference type="KEGG" id="sse:Ssed_3936"/>
<dbReference type="HOGENOM" id="CLU_024979_1_2_6"/>
<feature type="domain" description="Pseudouridine synthase RsuA/RluA-like" evidence="5">
    <location>
        <begin position="110"/>
        <end position="217"/>
    </location>
</feature>